<dbReference type="InterPro" id="IPR019410">
    <property type="entry name" value="Methyltransf_16"/>
</dbReference>
<accession>A0A1M2W1L1</accession>
<evidence type="ECO:0000313" key="1">
    <source>
        <dbReference type="EMBL" id="OJT13670.1"/>
    </source>
</evidence>
<dbReference type="SUPFAM" id="SSF53335">
    <property type="entry name" value="S-adenosyl-L-methionine-dependent methyltransferases"/>
    <property type="match status" value="1"/>
</dbReference>
<dbReference type="AlphaFoldDB" id="A0A1M2W1L1"/>
<sequence length="406" mass="43789">MTLLSPPSARLPPIRSIHKHSAEVLECLVEYLRTIYNPPVRGTRRVDRKAKDKLDGDADGDGLTQLRADDYERGYAIRWLTSLVAQASLLQDTSEEHGPDDGAFDEKVDALVQHTASLLAVCAGSAAAGIVTRRFPLASPLLHSPIEVQLTDIPISVEEDAATVGAHTWGGACLLAELVMENPERYGLSDDAIARGLRILELGAGTGLVSLAVAKYLSARCCQTDVDPAGATVVATDYHPDVLENLSRNISLNAGQNLVSPSAHALDWSEFSQDAGGCPPCIAPFDQSFDIIFGADIIYEASHARWIRDTVATLLQRPSLAGDRDTVSSPRFHLLIPLRPTHALESRTVQDIFPHATRGVPAPATCVYESTWELCILEEEAFVCEAGDARPGGEVQYVHSVIGWAS</sequence>
<dbReference type="Gene3D" id="3.40.50.150">
    <property type="entry name" value="Vaccinia Virus protein VP39"/>
    <property type="match status" value="1"/>
</dbReference>
<organism evidence="1 2">
    <name type="scientific">Trametes pubescens</name>
    <name type="common">White-rot fungus</name>
    <dbReference type="NCBI Taxonomy" id="154538"/>
    <lineage>
        <taxon>Eukaryota</taxon>
        <taxon>Fungi</taxon>
        <taxon>Dikarya</taxon>
        <taxon>Basidiomycota</taxon>
        <taxon>Agaricomycotina</taxon>
        <taxon>Agaricomycetes</taxon>
        <taxon>Polyporales</taxon>
        <taxon>Polyporaceae</taxon>
        <taxon>Trametes</taxon>
    </lineage>
</organism>
<name>A0A1M2W1L1_TRAPU</name>
<dbReference type="PANTHER" id="PTHR14614">
    <property type="entry name" value="HEPATOCELLULAR CARCINOMA-ASSOCIATED ANTIGEN"/>
    <property type="match status" value="1"/>
</dbReference>
<dbReference type="PANTHER" id="PTHR14614:SF147">
    <property type="entry name" value="S-ADENOSYLMETHIONINE-DEPENDENT METHYLTRANSFERASE OF THE SEVEN BETA-STRAND FAMILY"/>
    <property type="match status" value="1"/>
</dbReference>
<dbReference type="Proteomes" id="UP000184267">
    <property type="component" value="Unassembled WGS sequence"/>
</dbReference>
<protein>
    <submittedName>
        <fullName evidence="1">Protein-lysine N-methyltransferase EFM2</fullName>
    </submittedName>
</protein>
<dbReference type="GO" id="GO:0032259">
    <property type="term" value="P:methylation"/>
    <property type="evidence" value="ECO:0007669"/>
    <property type="project" value="UniProtKB-KW"/>
</dbReference>
<keyword evidence="2" id="KW-1185">Reference proteome</keyword>
<dbReference type="EMBL" id="MNAD01000373">
    <property type="protein sequence ID" value="OJT13670.1"/>
    <property type="molecule type" value="Genomic_DNA"/>
</dbReference>
<dbReference type="Pfam" id="PF10294">
    <property type="entry name" value="Methyltransf_16"/>
    <property type="match status" value="1"/>
</dbReference>
<dbReference type="InterPro" id="IPR029063">
    <property type="entry name" value="SAM-dependent_MTases_sf"/>
</dbReference>
<dbReference type="CDD" id="cd02440">
    <property type="entry name" value="AdoMet_MTases"/>
    <property type="match status" value="1"/>
</dbReference>
<dbReference type="OrthoDB" id="433955at2759"/>
<keyword evidence="1" id="KW-0489">Methyltransferase</keyword>
<proteinExistence type="predicted"/>
<dbReference type="STRING" id="154538.A0A1M2W1L1"/>
<keyword evidence="1" id="KW-0808">Transferase</keyword>
<reference evidence="1 2" key="1">
    <citation type="submission" date="2016-10" db="EMBL/GenBank/DDBJ databases">
        <title>Genome sequence of the basidiomycete white-rot fungus Trametes pubescens.</title>
        <authorList>
            <person name="Makela M.R."/>
            <person name="Granchi Z."/>
            <person name="Peng M."/>
            <person name="De Vries R.P."/>
            <person name="Grigoriev I."/>
            <person name="Riley R."/>
            <person name="Hilden K."/>
        </authorList>
    </citation>
    <scope>NUCLEOTIDE SEQUENCE [LARGE SCALE GENOMIC DNA]</scope>
    <source>
        <strain evidence="1 2">FBCC735</strain>
    </source>
</reference>
<evidence type="ECO:0000313" key="2">
    <source>
        <dbReference type="Proteomes" id="UP000184267"/>
    </source>
</evidence>
<dbReference type="OMA" id="VEYAYYK"/>
<comment type="caution">
    <text evidence="1">The sequence shown here is derived from an EMBL/GenBank/DDBJ whole genome shotgun (WGS) entry which is preliminary data.</text>
</comment>
<gene>
    <name evidence="1" type="ORF">TRAPUB_9769</name>
</gene>
<dbReference type="GO" id="GO:0008757">
    <property type="term" value="F:S-adenosylmethionine-dependent methyltransferase activity"/>
    <property type="evidence" value="ECO:0007669"/>
    <property type="project" value="UniProtKB-ARBA"/>
</dbReference>